<dbReference type="InterPro" id="IPR001509">
    <property type="entry name" value="Epimerase_deHydtase"/>
</dbReference>
<dbReference type="Pfam" id="PF01370">
    <property type="entry name" value="Epimerase"/>
    <property type="match status" value="1"/>
</dbReference>
<dbReference type="Gene3D" id="3.90.25.10">
    <property type="entry name" value="UDP-galactose 4-epimerase, domain 1"/>
    <property type="match status" value="1"/>
</dbReference>
<evidence type="ECO:0000256" key="2">
    <source>
        <dbReference type="ARBA" id="ARBA00007637"/>
    </source>
</evidence>
<gene>
    <name evidence="4" type="ORF">WS70_23505</name>
</gene>
<dbReference type="Proteomes" id="UP000062519">
    <property type="component" value="Chromosome 2"/>
</dbReference>
<evidence type="ECO:0000259" key="3">
    <source>
        <dbReference type="Pfam" id="PF01370"/>
    </source>
</evidence>
<dbReference type="RefSeq" id="WP_059598372.1">
    <property type="nucleotide sequence ID" value="NZ_CP013387.1"/>
</dbReference>
<name>A0A1B4FM40_9BURK</name>
<accession>A0A1B4FM40</accession>
<reference evidence="4 5" key="1">
    <citation type="submission" date="2015-12" db="EMBL/GenBank/DDBJ databases">
        <title>Diversity of Burkholderia near neighbor genomes.</title>
        <authorList>
            <person name="Sahl J."/>
            <person name="Wagner D."/>
            <person name="Keim P."/>
        </authorList>
    </citation>
    <scope>NUCLEOTIDE SEQUENCE [LARGE SCALE GENOMIC DNA]</scope>
    <source>
        <strain evidence="4 5">BDU6</strain>
    </source>
</reference>
<comment type="pathway">
    <text evidence="1">Bacterial outer membrane biogenesis; LPS O-antigen biosynthesis.</text>
</comment>
<comment type="similarity">
    <text evidence="2">Belongs to the NAD(P)-dependent epimerase/dehydratase family.</text>
</comment>
<dbReference type="EMBL" id="CP013387">
    <property type="protein sequence ID" value="AOJ04738.1"/>
    <property type="molecule type" value="Genomic_DNA"/>
</dbReference>
<protein>
    <submittedName>
        <fullName evidence="4">Epimerase</fullName>
    </submittedName>
</protein>
<organism evidence="4 5">
    <name type="scientific">Burkholderia mayonis</name>
    <dbReference type="NCBI Taxonomy" id="1385591"/>
    <lineage>
        <taxon>Bacteria</taxon>
        <taxon>Pseudomonadati</taxon>
        <taxon>Pseudomonadota</taxon>
        <taxon>Betaproteobacteria</taxon>
        <taxon>Burkholderiales</taxon>
        <taxon>Burkholderiaceae</taxon>
        <taxon>Burkholderia</taxon>
        <taxon>pseudomallei group</taxon>
    </lineage>
</organism>
<dbReference type="KEGG" id="buu:WS70_23505"/>
<proteinExistence type="inferred from homology"/>
<dbReference type="PANTHER" id="PTHR43000">
    <property type="entry name" value="DTDP-D-GLUCOSE 4,6-DEHYDRATASE-RELATED"/>
    <property type="match status" value="1"/>
</dbReference>
<dbReference type="AlphaFoldDB" id="A0A1B4FM40"/>
<dbReference type="InterPro" id="IPR036291">
    <property type="entry name" value="NAD(P)-bd_dom_sf"/>
</dbReference>
<evidence type="ECO:0000256" key="1">
    <source>
        <dbReference type="ARBA" id="ARBA00005125"/>
    </source>
</evidence>
<keyword evidence="5" id="KW-1185">Reference proteome</keyword>
<feature type="domain" description="NAD-dependent epimerase/dehydratase" evidence="3">
    <location>
        <begin position="3"/>
        <end position="236"/>
    </location>
</feature>
<dbReference type="Gene3D" id="3.40.50.720">
    <property type="entry name" value="NAD(P)-binding Rossmann-like Domain"/>
    <property type="match status" value="1"/>
</dbReference>
<sequence length="329" mass="35049">MNWLITGGCGFIGAALIRRLLDEGGHAVRVLDNLSTGARADLARVAAYEELARDEIRSAPRCIELVVGDIVDAQLALDVARGCDVIVHLAANTGVVPSLQNPRADLGANVIGTFNYLEAARHHGVSRFVFASSGASTGDVEPPIHEEVAPHPASPYGASKLAGEAYASAYKHAFGIDTVMLRFGNVYGPGSARKSSVVAKFIRAALAQMPVEIHGDGLQTRDFIYIDDLVDAVMLASIVPGIGGEAFQIASGAETTIDDLAVRIARALECVGVHNFKVTRADAHAPGVRRSFSDTTKARLLLEWQPKVTLDEGLQETVLYFLDNVRALP</sequence>
<dbReference type="SUPFAM" id="SSF51735">
    <property type="entry name" value="NAD(P)-binding Rossmann-fold domains"/>
    <property type="match status" value="1"/>
</dbReference>
<evidence type="ECO:0000313" key="4">
    <source>
        <dbReference type="EMBL" id="AOJ04738.1"/>
    </source>
</evidence>
<evidence type="ECO:0000313" key="5">
    <source>
        <dbReference type="Proteomes" id="UP000062519"/>
    </source>
</evidence>